<dbReference type="KEGG" id="psty:BFS30_04840"/>
<organism evidence="1 2">
    <name type="scientific">Pedobacter steynii</name>
    <dbReference type="NCBI Taxonomy" id="430522"/>
    <lineage>
        <taxon>Bacteria</taxon>
        <taxon>Pseudomonadati</taxon>
        <taxon>Bacteroidota</taxon>
        <taxon>Sphingobacteriia</taxon>
        <taxon>Sphingobacteriales</taxon>
        <taxon>Sphingobacteriaceae</taxon>
        <taxon>Pedobacter</taxon>
    </lineage>
</organism>
<dbReference type="RefSeq" id="WP_069378235.1">
    <property type="nucleotide sequence ID" value="NZ_CP017141.1"/>
</dbReference>
<dbReference type="AlphaFoldDB" id="A0A1D7QD82"/>
<gene>
    <name evidence="1" type="ORF">BFS30_04840</name>
</gene>
<dbReference type="SUPFAM" id="SSF54001">
    <property type="entry name" value="Cysteine proteinases"/>
    <property type="match status" value="1"/>
</dbReference>
<name>A0A1D7QD82_9SPHI</name>
<evidence type="ECO:0000313" key="1">
    <source>
        <dbReference type="EMBL" id="AOM76539.1"/>
    </source>
</evidence>
<protein>
    <submittedName>
        <fullName evidence="1">Peptidoglycan-binding protein</fullName>
    </submittedName>
</protein>
<dbReference type="Proteomes" id="UP000094313">
    <property type="component" value="Chromosome"/>
</dbReference>
<dbReference type="EMBL" id="CP017141">
    <property type="protein sequence ID" value="AOM76539.1"/>
    <property type="molecule type" value="Genomic_DNA"/>
</dbReference>
<dbReference type="Gene3D" id="3.90.1720.10">
    <property type="entry name" value="endopeptidase domain like (from Nostoc punctiforme)"/>
    <property type="match status" value="1"/>
</dbReference>
<evidence type="ECO:0000313" key="2">
    <source>
        <dbReference type="Proteomes" id="UP000094313"/>
    </source>
</evidence>
<reference evidence="1 2" key="1">
    <citation type="submission" date="2016-08" db="EMBL/GenBank/DDBJ databases">
        <authorList>
            <person name="Seilhamer J.J."/>
        </authorList>
    </citation>
    <scope>NUCLEOTIDE SEQUENCE [LARGE SCALE GENOMIC DNA]</scope>
    <source>
        <strain evidence="1 2">DX4</strain>
    </source>
</reference>
<sequence>MAAIRILFSFVCLAFISSFDEPNSDLLNRKKLITIAESQLGVREKTGNNDGLQVEEYLKTVNLKKGNPYCAAFISWVFYKAGFDQPRTGWSPALFQNSHLIMASSKEAYLPGNLIGIYFPSLKRIAHVGIIAYRKNNWIISIEANTNVEGSREGDGVYRRRRPIRTISRYSDWINNWSLKRKGGASWK</sequence>
<keyword evidence="2" id="KW-1185">Reference proteome</keyword>
<dbReference type="InterPro" id="IPR038765">
    <property type="entry name" value="Papain-like_cys_pep_sf"/>
</dbReference>
<accession>A0A1D7QD82</accession>
<proteinExistence type="predicted"/>